<reference evidence="1 2" key="1">
    <citation type="submission" date="2018-11" db="EMBL/GenBank/DDBJ databases">
        <title>Genomic Encyclopedia of Type Strains, Phase IV (KMG-IV): sequencing the most valuable type-strain genomes for metagenomic binning, comparative biology and taxonomic classification.</title>
        <authorList>
            <person name="Goeker M."/>
        </authorList>
    </citation>
    <scope>NUCLEOTIDE SEQUENCE [LARGE SCALE GENOMIC DNA]</scope>
    <source>
        <strain evidence="1 2">DSM 101684</strain>
    </source>
</reference>
<gene>
    <name evidence="1" type="ORF">EDC62_1427</name>
</gene>
<organism evidence="1 2">
    <name type="scientific">Tibeticola sediminis</name>
    <dbReference type="NCBI Taxonomy" id="1917811"/>
    <lineage>
        <taxon>Bacteria</taxon>
        <taxon>Pseudomonadati</taxon>
        <taxon>Pseudomonadota</taxon>
        <taxon>Betaproteobacteria</taxon>
        <taxon>Burkholderiales</taxon>
        <taxon>Comamonadaceae</taxon>
        <taxon>Tibeticola</taxon>
    </lineage>
</organism>
<accession>A0A3N4UCK2</accession>
<dbReference type="Gene3D" id="2.30.30.830">
    <property type="match status" value="1"/>
</dbReference>
<dbReference type="EMBL" id="RKQL01000003">
    <property type="protein sequence ID" value="RPE67548.1"/>
    <property type="molecule type" value="Genomic_DNA"/>
</dbReference>
<dbReference type="Pfam" id="PF04351">
    <property type="entry name" value="PilP"/>
    <property type="match status" value="1"/>
</dbReference>
<sequence length="186" mass="20512">MMRRPCHDRWLASLGLALVWGLSGCSDGGPEDLQQWMREQRAQVKATVPPLPEPKKFSPQAYLGAGALDPFSRERLAQALRAQGGNAASNAALVAPELNRRKEPLESVPLDAMKMVGSLNRNGQPVALIKVDNLIYQVRPGNYLGLNYGKIVKITETEVVLREIVQDAAGEWIERQATLQLQEGMK</sequence>
<dbReference type="Proteomes" id="UP000272193">
    <property type="component" value="Unassembled WGS sequence"/>
</dbReference>
<proteinExistence type="predicted"/>
<keyword evidence="2" id="KW-1185">Reference proteome</keyword>
<protein>
    <submittedName>
        <fullName evidence="1">Type IV pilus assembly protein PilP</fullName>
    </submittedName>
</protein>
<dbReference type="PIRSF" id="PIRSF016481">
    <property type="entry name" value="Pilus_assembly_PilP"/>
    <property type="match status" value="1"/>
</dbReference>
<dbReference type="PROSITE" id="PS51257">
    <property type="entry name" value="PROKAR_LIPOPROTEIN"/>
    <property type="match status" value="1"/>
</dbReference>
<comment type="caution">
    <text evidence="1">The sequence shown here is derived from an EMBL/GenBank/DDBJ whole genome shotgun (WGS) entry which is preliminary data.</text>
</comment>
<evidence type="ECO:0000313" key="2">
    <source>
        <dbReference type="Proteomes" id="UP000272193"/>
    </source>
</evidence>
<dbReference type="InterPro" id="IPR007446">
    <property type="entry name" value="PilP"/>
</dbReference>
<dbReference type="AlphaFoldDB" id="A0A3N4UCK2"/>
<name>A0A3N4UCK2_9BURK</name>
<evidence type="ECO:0000313" key="1">
    <source>
        <dbReference type="EMBL" id="RPE67548.1"/>
    </source>
</evidence>